<dbReference type="STRING" id="580340.Tlie_0069"/>
<evidence type="ECO:0000256" key="2">
    <source>
        <dbReference type="ARBA" id="ARBA00009677"/>
    </source>
</evidence>
<comment type="similarity">
    <text evidence="2 5">Belongs to the flagella basal body rod proteins family.</text>
</comment>
<dbReference type="InterPro" id="IPR010930">
    <property type="entry name" value="Flg_bb/hook_C_dom"/>
</dbReference>
<proteinExistence type="inferred from homology"/>
<dbReference type="InterPro" id="IPR020013">
    <property type="entry name" value="Flagellar_FlgE/F/G"/>
</dbReference>
<dbReference type="InterPro" id="IPR053967">
    <property type="entry name" value="LlgE_F_G-like_D1"/>
</dbReference>
<name>G7V5I8_THELD</name>
<dbReference type="NCBIfam" id="TIGR03506">
    <property type="entry name" value="FlgEFG_subfam"/>
    <property type="match status" value="2"/>
</dbReference>
<accession>G7V5I8</accession>
<evidence type="ECO:0000313" key="10">
    <source>
        <dbReference type="EMBL" id="AER65815.1"/>
    </source>
</evidence>
<dbReference type="PANTHER" id="PTHR30435">
    <property type="entry name" value="FLAGELLAR PROTEIN"/>
    <property type="match status" value="1"/>
</dbReference>
<reference evidence="10 11" key="2">
    <citation type="journal article" date="2012" name="Stand. Genomic Sci.">
        <title>Genome sequence of the moderately thermophilic, amino-acid-degrading and sulfur-reducing bacterium Thermovirga lienii type strain (Cas60314(T)).</title>
        <authorList>
            <person name="Goker M."/>
            <person name="Saunders E."/>
            <person name="Lapidus A."/>
            <person name="Nolan M."/>
            <person name="Lucas S."/>
            <person name="Hammon N."/>
            <person name="Deshpande S."/>
            <person name="Cheng J.F."/>
            <person name="Han C."/>
            <person name="Tapia R."/>
            <person name="Goodwin L.A."/>
            <person name="Pitluck S."/>
            <person name="Liolios K."/>
            <person name="Mavromatis K."/>
            <person name="Pagani I."/>
            <person name="Ivanova N."/>
            <person name="Mikhailova N."/>
            <person name="Pati A."/>
            <person name="Chen A."/>
            <person name="Palaniappan K."/>
            <person name="Land M."/>
            <person name="Chang Y.J."/>
            <person name="Jeffries C.D."/>
            <person name="Brambilla E.M."/>
            <person name="Rohde M."/>
            <person name="Spring S."/>
            <person name="Detter J.C."/>
            <person name="Woyke T."/>
            <person name="Bristow J."/>
            <person name="Eisen J.A."/>
            <person name="Markowitz V."/>
            <person name="Hugenholtz P."/>
            <person name="Kyrpides N.C."/>
            <person name="Klenk H.P."/>
        </authorList>
    </citation>
    <scope>NUCLEOTIDE SEQUENCE [LARGE SCALE GENOMIC DNA]</scope>
    <source>
        <strain evidence="11">ATCC BAA-1197 / DSM 17291 / Cas60314</strain>
    </source>
</reference>
<keyword evidence="11" id="KW-1185">Reference proteome</keyword>
<keyword evidence="10" id="KW-0969">Cilium</keyword>
<feature type="domain" description="Flagellar hook protein FlgE D2" evidence="8">
    <location>
        <begin position="399"/>
        <end position="522"/>
    </location>
</feature>
<comment type="function">
    <text evidence="5">A flexible structure which links the flagellar filament to the drive apparatus in the basal body.</text>
</comment>
<evidence type="ECO:0000259" key="9">
    <source>
        <dbReference type="Pfam" id="PF22692"/>
    </source>
</evidence>
<feature type="domain" description="Flagellar basal-body/hook protein C-terminal" evidence="7">
    <location>
        <begin position="596"/>
        <end position="640"/>
    </location>
</feature>
<feature type="domain" description="Flagellar basal body rod protein N-terminal" evidence="6">
    <location>
        <begin position="8"/>
        <end position="35"/>
    </location>
</feature>
<protein>
    <recommendedName>
        <fullName evidence="3 5">Flagellar hook protein FlgE</fullName>
    </recommendedName>
</protein>
<dbReference type="InterPro" id="IPR011491">
    <property type="entry name" value="FlgE_D2"/>
</dbReference>
<evidence type="ECO:0000313" key="11">
    <source>
        <dbReference type="Proteomes" id="UP000005868"/>
    </source>
</evidence>
<dbReference type="GO" id="GO:0005829">
    <property type="term" value="C:cytosol"/>
    <property type="evidence" value="ECO:0007669"/>
    <property type="project" value="TreeGrafter"/>
</dbReference>
<sequence length="642" mass="67397">MLRSLMSGVSGVKGHQTMLDVVGDNISNANTTGFKKSDVNFQELMSQTERTATAPSAEKGGTNPTQVGLGVTVGSIVVDHTQGNINYTGSKSDMAIEGDGFFVVKDGSTNLYTRAGNFVLDGSGDLVQSGTGYKLQGFTMADDPLNPGEKVVGTDLVDINIPVGQKLPAKATTTAGFRCNLDSRVDTVLPMGLSSNDLVLTGVIGSEEYTSITFSEGTTVNDFLKVTFKKQDGTTVSVDMTLSGVNPSTALPALADNTTVDLDGDGTNDTVSFDSTTGDLLVKSGATGGLLWTGKLGAALDYQVFGLDDGSGSTLYYLAEFTDLPDGGRRLTVWGDDGTGAMAVSSVDLESKDDGSFYVPSGTTISVGGQNLDVEATTSGMGVSLVQSGSVVDTFNLQTSSIHSTKFDIYDSQGNAHTVETSWEKVDNNLWRWRVWLPDEPGIGLSSNTGLVEFSPDGLIERVIDETGAESSTVTFNFASLGAEDSSVVFDFTGKALGKDPIDAVTQFGSSFTTKEYYQDGYKMGVLKDYSVGADGIIRGVYDNGQTEELYTVALALFSNPSGLEKVGGGSFRSTANSGEAQILKPMEGGAGSIAGGSLEASNVDLTAEFVNLIKAQRGFQASARVITTSDQILEELMNIKR</sequence>
<feature type="domain" description="Flagellar hook protein FlgE/F/G-like D1" evidence="9">
    <location>
        <begin position="95"/>
        <end position="162"/>
    </location>
</feature>
<dbReference type="PANTHER" id="PTHR30435:SF1">
    <property type="entry name" value="FLAGELLAR HOOK PROTEIN FLGE"/>
    <property type="match status" value="1"/>
</dbReference>
<keyword evidence="10" id="KW-0282">Flagellum</keyword>
<dbReference type="PROSITE" id="PS00588">
    <property type="entry name" value="FLAGELLA_BB_ROD"/>
    <property type="match status" value="1"/>
</dbReference>
<evidence type="ECO:0000259" key="7">
    <source>
        <dbReference type="Pfam" id="PF06429"/>
    </source>
</evidence>
<dbReference type="Proteomes" id="UP000005868">
    <property type="component" value="Chromosome"/>
</dbReference>
<dbReference type="GO" id="GO:0071978">
    <property type="term" value="P:bacterial-type flagellum-dependent swarming motility"/>
    <property type="evidence" value="ECO:0007669"/>
    <property type="project" value="TreeGrafter"/>
</dbReference>
<comment type="subcellular location">
    <subcellularLocation>
        <location evidence="1 5">Bacterial flagellum basal body</location>
    </subcellularLocation>
</comment>
<dbReference type="Pfam" id="PF07559">
    <property type="entry name" value="FlgE_D2"/>
    <property type="match status" value="1"/>
</dbReference>
<evidence type="ECO:0000256" key="4">
    <source>
        <dbReference type="ARBA" id="ARBA00023143"/>
    </source>
</evidence>
<evidence type="ECO:0000256" key="3">
    <source>
        <dbReference type="ARBA" id="ARBA00019015"/>
    </source>
</evidence>
<keyword evidence="4 5" id="KW-0975">Bacterial flagellum</keyword>
<dbReference type="InterPro" id="IPR019776">
    <property type="entry name" value="Flagellar_basal_body_rod_CS"/>
</dbReference>
<evidence type="ECO:0000256" key="5">
    <source>
        <dbReference type="RuleBase" id="RU362116"/>
    </source>
</evidence>
<gene>
    <name evidence="10" type="ordered locus">Tlie_0069</name>
</gene>
<dbReference type="Pfam" id="PF00460">
    <property type="entry name" value="Flg_bb_rod"/>
    <property type="match status" value="1"/>
</dbReference>
<evidence type="ECO:0000256" key="1">
    <source>
        <dbReference type="ARBA" id="ARBA00004117"/>
    </source>
</evidence>
<dbReference type="InterPro" id="IPR001444">
    <property type="entry name" value="Flag_bb_rod_N"/>
</dbReference>
<reference evidence="11" key="1">
    <citation type="submission" date="2011-10" db="EMBL/GenBank/DDBJ databases">
        <title>The complete genome of chromosome of Thermovirga lienii DSM 17291.</title>
        <authorList>
            <consortium name="US DOE Joint Genome Institute (JGI-PGF)"/>
            <person name="Lucas S."/>
            <person name="Copeland A."/>
            <person name="Lapidus A."/>
            <person name="Glavina del Rio T."/>
            <person name="Dalin E."/>
            <person name="Tice H."/>
            <person name="Bruce D."/>
            <person name="Goodwin L."/>
            <person name="Pitluck S."/>
            <person name="Peters L."/>
            <person name="Mikhailova N."/>
            <person name="Saunders E."/>
            <person name="Kyrpides N."/>
            <person name="Mavromatis K."/>
            <person name="Ivanova N."/>
            <person name="Last F.I."/>
            <person name="Brettin T."/>
            <person name="Detter J.C."/>
            <person name="Han C."/>
            <person name="Larimer F."/>
            <person name="Land M."/>
            <person name="Hauser L."/>
            <person name="Markowitz V."/>
            <person name="Cheng J.-F."/>
            <person name="Hugenholtz P."/>
            <person name="Woyke T."/>
            <person name="Wu D."/>
            <person name="Spring S."/>
            <person name="Schroeder M."/>
            <person name="Brambilla E.-M."/>
            <person name="Klenk H.-P."/>
            <person name="Eisen J.A."/>
        </authorList>
    </citation>
    <scope>NUCLEOTIDE SEQUENCE [LARGE SCALE GENOMIC DNA]</scope>
    <source>
        <strain evidence="11">ATCC BAA-1197 / DSM 17291 / Cas60314</strain>
    </source>
</reference>
<dbReference type="InterPro" id="IPR037925">
    <property type="entry name" value="FlgE/F/G-like"/>
</dbReference>
<dbReference type="HOGENOM" id="CLU_013687_2_4_0"/>
<dbReference type="AlphaFoldDB" id="G7V5I8"/>
<dbReference type="Gene3D" id="2.60.98.20">
    <property type="entry name" value="Flagellar hook protein FlgE"/>
    <property type="match status" value="1"/>
</dbReference>
<dbReference type="KEGG" id="tli:Tlie_0069"/>
<dbReference type="EMBL" id="CP003096">
    <property type="protein sequence ID" value="AER65815.1"/>
    <property type="molecule type" value="Genomic_DNA"/>
</dbReference>
<dbReference type="eggNOG" id="COG1749">
    <property type="taxonomic scope" value="Bacteria"/>
</dbReference>
<keyword evidence="10" id="KW-0966">Cell projection</keyword>
<dbReference type="Pfam" id="PF06429">
    <property type="entry name" value="Flg_bbr_C"/>
    <property type="match status" value="1"/>
</dbReference>
<dbReference type="OrthoDB" id="9804559at2"/>
<dbReference type="GO" id="GO:0009424">
    <property type="term" value="C:bacterial-type flagellum hook"/>
    <property type="evidence" value="ECO:0007669"/>
    <property type="project" value="TreeGrafter"/>
</dbReference>
<dbReference type="InterPro" id="IPR037058">
    <property type="entry name" value="Falgellar_hook_FlgE_sf"/>
</dbReference>
<dbReference type="Pfam" id="PF22692">
    <property type="entry name" value="LlgE_F_G_D1"/>
    <property type="match status" value="1"/>
</dbReference>
<dbReference type="SUPFAM" id="SSF117143">
    <property type="entry name" value="Flagellar hook protein flgE"/>
    <property type="match status" value="2"/>
</dbReference>
<evidence type="ECO:0000259" key="6">
    <source>
        <dbReference type="Pfam" id="PF00460"/>
    </source>
</evidence>
<evidence type="ECO:0000259" key="8">
    <source>
        <dbReference type="Pfam" id="PF07559"/>
    </source>
</evidence>
<dbReference type="GO" id="GO:0009425">
    <property type="term" value="C:bacterial-type flagellum basal body"/>
    <property type="evidence" value="ECO:0007669"/>
    <property type="project" value="UniProtKB-SubCell"/>
</dbReference>
<organism evidence="10 11">
    <name type="scientific">Thermovirga lienii (strain ATCC BAA-1197 / DSM 17291 / Cas60314)</name>
    <dbReference type="NCBI Taxonomy" id="580340"/>
    <lineage>
        <taxon>Bacteria</taxon>
        <taxon>Thermotogati</taxon>
        <taxon>Synergistota</taxon>
        <taxon>Synergistia</taxon>
        <taxon>Synergistales</taxon>
        <taxon>Thermovirgaceae</taxon>
        <taxon>Thermovirga</taxon>
    </lineage>
</organism>